<dbReference type="Pfam" id="PF00066">
    <property type="entry name" value="Notch"/>
    <property type="match status" value="1"/>
</dbReference>
<organism evidence="9 10">
    <name type="scientific">Ascaris lumbricoides</name>
    <name type="common">Giant roundworm</name>
    <dbReference type="NCBI Taxonomy" id="6252"/>
    <lineage>
        <taxon>Eukaryota</taxon>
        <taxon>Metazoa</taxon>
        <taxon>Ecdysozoa</taxon>
        <taxon>Nematoda</taxon>
        <taxon>Chromadorea</taxon>
        <taxon>Rhabditida</taxon>
        <taxon>Spirurina</taxon>
        <taxon>Ascaridomorpha</taxon>
        <taxon>Ascaridoidea</taxon>
        <taxon>Ascarididae</taxon>
        <taxon>Ascaris</taxon>
    </lineage>
</organism>
<protein>
    <submittedName>
        <fullName evidence="10">NOD domain-containing protein</fullName>
    </submittedName>
</protein>
<evidence type="ECO:0000256" key="2">
    <source>
        <dbReference type="ARBA" id="ARBA00022737"/>
    </source>
</evidence>
<evidence type="ECO:0000256" key="4">
    <source>
        <dbReference type="ARBA" id="ARBA00023136"/>
    </source>
</evidence>
<keyword evidence="1" id="KW-0812">Transmembrane</keyword>
<name>A0A0M3HM93_ASCLU</name>
<dbReference type="InterPro" id="IPR035993">
    <property type="entry name" value="Notch-like_dom_sf"/>
</dbReference>
<dbReference type="SUPFAM" id="SSF90193">
    <property type="entry name" value="Notch domain"/>
    <property type="match status" value="1"/>
</dbReference>
<evidence type="ECO:0000313" key="9">
    <source>
        <dbReference type="Proteomes" id="UP000036681"/>
    </source>
</evidence>
<dbReference type="InterPro" id="IPR000800">
    <property type="entry name" value="Notch_dom"/>
</dbReference>
<dbReference type="SMART" id="SM01338">
    <property type="entry name" value="NOD"/>
    <property type="match status" value="1"/>
</dbReference>
<dbReference type="Gene3D" id="3.30.70.3310">
    <property type="match status" value="1"/>
</dbReference>
<dbReference type="AlphaFoldDB" id="A0A0M3HM93"/>
<feature type="domain" description="Notch NOD" evidence="8">
    <location>
        <begin position="109"/>
        <end position="164"/>
    </location>
</feature>
<dbReference type="GO" id="GO:0012505">
    <property type="term" value="C:endomembrane system"/>
    <property type="evidence" value="ECO:0007669"/>
    <property type="project" value="UniProtKB-SubCell"/>
</dbReference>
<dbReference type="Pfam" id="PF06816">
    <property type="entry name" value="NOD"/>
    <property type="match status" value="1"/>
</dbReference>
<dbReference type="Proteomes" id="UP000036681">
    <property type="component" value="Unplaced"/>
</dbReference>
<dbReference type="InterPro" id="IPR010660">
    <property type="entry name" value="Notch_NOD_dom"/>
</dbReference>
<evidence type="ECO:0000256" key="7">
    <source>
        <dbReference type="ARBA" id="ARBA00046288"/>
    </source>
</evidence>
<evidence type="ECO:0000259" key="8">
    <source>
        <dbReference type="SMART" id="SM01338"/>
    </source>
</evidence>
<reference evidence="10" key="1">
    <citation type="submission" date="2017-02" db="UniProtKB">
        <authorList>
            <consortium name="WormBaseParasite"/>
        </authorList>
    </citation>
    <scope>IDENTIFICATION</scope>
</reference>
<dbReference type="GO" id="GO:0030154">
    <property type="term" value="P:cell differentiation"/>
    <property type="evidence" value="ECO:0007669"/>
    <property type="project" value="InterPro"/>
</dbReference>
<evidence type="ECO:0000256" key="3">
    <source>
        <dbReference type="ARBA" id="ARBA00022989"/>
    </source>
</evidence>
<keyword evidence="6" id="KW-0325">Glycoprotein</keyword>
<keyword evidence="4" id="KW-0472">Membrane</keyword>
<sequence>MRYADGKCNDACNSAACLYDGGDCDRSAESAQTMVIFADQFSFNILLELCENFSPKNFYEVSVGVARIRNIIIRRCFSFSSRKTTELCNCILHSKKTVFAVILCAPCLTILQLRGRLVLILLIDPLEFLKRASAFLFVLSRTLHASVGITVDDGHQMIFSWSLDENLRAIVNDLSQEHSEHVHRG</sequence>
<evidence type="ECO:0000313" key="10">
    <source>
        <dbReference type="WBParaSite" id="ALUE_0000263801-mRNA-1"/>
    </source>
</evidence>
<evidence type="ECO:0000256" key="6">
    <source>
        <dbReference type="ARBA" id="ARBA00023180"/>
    </source>
</evidence>
<keyword evidence="9" id="KW-1185">Reference proteome</keyword>
<dbReference type="GO" id="GO:0016020">
    <property type="term" value="C:membrane"/>
    <property type="evidence" value="ECO:0007669"/>
    <property type="project" value="InterPro"/>
</dbReference>
<proteinExistence type="predicted"/>
<dbReference type="Gene3D" id="3.30.300.320">
    <property type="match status" value="1"/>
</dbReference>
<evidence type="ECO:0000256" key="1">
    <source>
        <dbReference type="ARBA" id="ARBA00022692"/>
    </source>
</evidence>
<accession>A0A0M3HM93</accession>
<dbReference type="WBParaSite" id="ALUE_0000263801-mRNA-1">
    <property type="protein sequence ID" value="ALUE_0000263801-mRNA-1"/>
    <property type="gene ID" value="ALUE_0000263801"/>
</dbReference>
<keyword evidence="3" id="KW-1133">Transmembrane helix</keyword>
<keyword evidence="5" id="KW-1015">Disulfide bond</keyword>
<evidence type="ECO:0000256" key="5">
    <source>
        <dbReference type="ARBA" id="ARBA00023157"/>
    </source>
</evidence>
<comment type="subcellular location">
    <subcellularLocation>
        <location evidence="7">Endomembrane system</location>
        <topology evidence="7">Single-pass type I membrane protein</topology>
    </subcellularLocation>
</comment>
<keyword evidence="2" id="KW-0677">Repeat</keyword>